<dbReference type="InterPro" id="IPR050445">
    <property type="entry name" value="Bact_polysacc_biosynth/exp"/>
</dbReference>
<keyword evidence="3" id="KW-0418">Kinase</keyword>
<evidence type="ECO:0000256" key="1">
    <source>
        <dbReference type="SAM" id="MobiDB-lite"/>
    </source>
</evidence>
<dbReference type="EMBL" id="SZWF01000013">
    <property type="protein sequence ID" value="KAA9393862.1"/>
    <property type="molecule type" value="Genomic_DNA"/>
</dbReference>
<protein>
    <submittedName>
        <fullName evidence="3">Tyrosine protein kinase</fullName>
    </submittedName>
</protein>
<organism evidence="3 4">
    <name type="scientific">Kocuria coralli</name>
    <dbReference type="NCBI Taxonomy" id="1461025"/>
    <lineage>
        <taxon>Bacteria</taxon>
        <taxon>Bacillati</taxon>
        <taxon>Actinomycetota</taxon>
        <taxon>Actinomycetes</taxon>
        <taxon>Micrococcales</taxon>
        <taxon>Micrococcaceae</taxon>
        <taxon>Kocuria</taxon>
    </lineage>
</organism>
<feature type="transmembrane region" description="Helical" evidence="2">
    <location>
        <begin position="44"/>
        <end position="63"/>
    </location>
</feature>
<accession>A0A5J5KWH8</accession>
<dbReference type="PANTHER" id="PTHR32309">
    <property type="entry name" value="TYROSINE-PROTEIN KINASE"/>
    <property type="match status" value="1"/>
</dbReference>
<feature type="region of interest" description="Disordered" evidence="1">
    <location>
        <begin position="1"/>
        <end position="28"/>
    </location>
</feature>
<dbReference type="Proteomes" id="UP000325957">
    <property type="component" value="Unassembled WGS sequence"/>
</dbReference>
<keyword evidence="2" id="KW-0812">Transmembrane</keyword>
<dbReference type="GO" id="GO:0004713">
    <property type="term" value="F:protein tyrosine kinase activity"/>
    <property type="evidence" value="ECO:0007669"/>
    <property type="project" value="TreeGrafter"/>
</dbReference>
<evidence type="ECO:0000313" key="3">
    <source>
        <dbReference type="EMBL" id="KAA9393862.1"/>
    </source>
</evidence>
<keyword evidence="3" id="KW-0808">Transferase</keyword>
<evidence type="ECO:0000256" key="2">
    <source>
        <dbReference type="SAM" id="Phobius"/>
    </source>
</evidence>
<proteinExistence type="predicted"/>
<dbReference type="OrthoDB" id="4879386at2"/>
<reference evidence="3 4" key="1">
    <citation type="submission" date="2019-05" db="EMBL/GenBank/DDBJ databases">
        <title>Kocuria coralli sp. nov., a novel actinobacterium isolated from coral reef seawater.</title>
        <authorList>
            <person name="Li J."/>
        </authorList>
    </citation>
    <scope>NUCLEOTIDE SEQUENCE [LARGE SCALE GENOMIC DNA]</scope>
    <source>
        <strain evidence="3 4">SCSIO 13007</strain>
    </source>
</reference>
<dbReference type="PANTHER" id="PTHR32309:SF13">
    <property type="entry name" value="FERRIC ENTEROBACTIN TRANSPORT PROTEIN FEPE"/>
    <property type="match status" value="1"/>
</dbReference>
<dbReference type="AlphaFoldDB" id="A0A5J5KWH8"/>
<comment type="caution">
    <text evidence="3">The sequence shown here is derived from an EMBL/GenBank/DDBJ whole genome shotgun (WGS) entry which is preliminary data.</text>
</comment>
<dbReference type="GO" id="GO:0005886">
    <property type="term" value="C:plasma membrane"/>
    <property type="evidence" value="ECO:0007669"/>
    <property type="project" value="TreeGrafter"/>
</dbReference>
<sequence length="232" mass="24482">MPQQTIPKPNRGFGGGKQKLRESSPYETNEITTREVGHAVWKRWWLPLLGLLLGLGLSLAFSVTQEPKYESVATALVRTAAAEDTAADRLAAEELAKSRAATYESLGNSVVVADTVKHELNLDTPTNTLLDDVRVVASPDTTGLEITATAATPQQATELAVAWRDALADSAGVPLPGENIEVVPAGEPTVPEEPSSFSVPLVYAIGGSVGLLLGIIAAVSLGRPKNNPSRRP</sequence>
<name>A0A5J5KWH8_9MICC</name>
<keyword evidence="4" id="KW-1185">Reference proteome</keyword>
<feature type="transmembrane region" description="Helical" evidence="2">
    <location>
        <begin position="201"/>
        <end position="222"/>
    </location>
</feature>
<evidence type="ECO:0000313" key="4">
    <source>
        <dbReference type="Proteomes" id="UP000325957"/>
    </source>
</evidence>
<gene>
    <name evidence="3" type="ORF">FCK90_09320</name>
</gene>
<keyword evidence="2" id="KW-1133">Transmembrane helix</keyword>
<keyword evidence="2" id="KW-0472">Membrane</keyword>